<proteinExistence type="predicted"/>
<sequence>MKIVLLHLSDLHIHNQNTTILSRVEKICATLNDLLPNTAGVFIAVTGDIAYSGSAEEYRHAKIFFNSLIACIRSKTSADFLIYPIFVPGNHDGEFKNPNGARSTLVQSIQNGHSAIQIDDSIIQICTAPQKNFFEFENEFESGHLTSSDQLWKQHDVTLAGKTISFSAINASWLSTVPENQGKLVFPISNYQDKIKCKSDLRIALIHHPLNWYSQSSYHPLRELCRSHFHIVMSGHEHVSTTSLVTDIELGDSVLMLEAGALCSHDANESSKFSVITLDLDAERFAKVDFQWSSGRYIPAQGEAIWDSFISVPKKKNDRFIMTDEIKEFLEDIGANFTHQSKEKITLSDIYVYPDLQDLDARSSGSETVNAQVLGTQIHKIRKAIVRGDEQYGKTSLLHHLYNKYSNSGYVPLLLNGKDFLNATEEQVRRRIHSAVSSQYGENSVNEFAQLESTSKILLVDDLDRDGAHPNEIAKALDFISRNFEFAIITVGERFEVTELSSTKAAEATVAFNVFRLLGFGFKLRGELIKKWFAIGSEYSPIDLQNHLHDAETIINSVIGKGLVPTTAFNIQVLLQSLEVGAKGTLANAGMAQYYEFLIRKSLIRARLKGHDFDEIFSYLAHLAWFFYEKKTSTLDENSLRGFNSYFSNEIQTTEFVERMEFLIKCRVLYRTGDAYSFRYPYIKYFFVAKHIANNLEDNPVMQDLVKNACQHLYLKENANIVLFLTHHAPNKWIILEVSKVLKQLLSSIQPFDIKRDTSVLNSWVSKAANLIVDTSNIENNRSEQRALEDRSSALPEVEHKNQVESLGNLDFISQLNLLFKTCEILGQILKNKYGSLDKALKQELMKELFDGPLRGINFFLSYLNESPEALIEAIGRNFMEKKPGLKEEEAKRIAQNLIFLTLSSFADGVLSRQGEIIGSPKLKEAIDTVANEESKPTNKLIAIAAQLSYPGNAPISYVEAFADKMKDNVFGLRLLQGVVARHLYMFELAFDQRQRLASAANISVREQTSIAFRSQEKKHLPGKKYKPNKSKGLLGRLHHAFYAQNQEAIEKTLAKEDKVKKLPNLVEVKKDE</sequence>
<evidence type="ECO:0000259" key="1">
    <source>
        <dbReference type="Pfam" id="PF00149"/>
    </source>
</evidence>
<comment type="caution">
    <text evidence="3">The sequence shown here is derived from an EMBL/GenBank/DDBJ whole genome shotgun (WGS) entry which is preliminary data.</text>
</comment>
<dbReference type="Gene3D" id="3.60.21.10">
    <property type="match status" value="1"/>
</dbReference>
<name>A0ABV6IF00_9BURK</name>
<dbReference type="Pfam" id="PF00149">
    <property type="entry name" value="Metallophos"/>
    <property type="match status" value="1"/>
</dbReference>
<organism evidence="3 4">
    <name type="scientific">Undibacterium danionis</name>
    <dbReference type="NCBI Taxonomy" id="1812100"/>
    <lineage>
        <taxon>Bacteria</taxon>
        <taxon>Pseudomonadati</taxon>
        <taxon>Pseudomonadota</taxon>
        <taxon>Betaproteobacteria</taxon>
        <taxon>Burkholderiales</taxon>
        <taxon>Oxalobacteraceae</taxon>
        <taxon>Undibacterium</taxon>
    </lineage>
</organism>
<dbReference type="InterPro" id="IPR029052">
    <property type="entry name" value="Metallo-depent_PP-like"/>
</dbReference>
<evidence type="ECO:0000313" key="4">
    <source>
        <dbReference type="Proteomes" id="UP001589844"/>
    </source>
</evidence>
<dbReference type="Proteomes" id="UP001589844">
    <property type="component" value="Unassembled WGS sequence"/>
</dbReference>
<dbReference type="RefSeq" id="WP_390212670.1">
    <property type="nucleotide sequence ID" value="NZ_JBHLXJ010000013.1"/>
</dbReference>
<protein>
    <submittedName>
        <fullName evidence="3">Metallophosphoesterase</fullName>
    </submittedName>
</protein>
<dbReference type="InterPro" id="IPR027417">
    <property type="entry name" value="P-loop_NTPase"/>
</dbReference>
<dbReference type="SUPFAM" id="SSF52540">
    <property type="entry name" value="P-loop containing nucleoside triphosphate hydrolases"/>
    <property type="match status" value="1"/>
</dbReference>
<dbReference type="PANTHER" id="PTHR31302:SF0">
    <property type="entry name" value="TRANSMEMBRANE PROTEIN WITH METALLOPHOSPHOESTERASE DOMAIN"/>
    <property type="match status" value="1"/>
</dbReference>
<dbReference type="InterPro" id="IPR051158">
    <property type="entry name" value="Metallophosphoesterase_sf"/>
</dbReference>
<evidence type="ECO:0000313" key="3">
    <source>
        <dbReference type="EMBL" id="MFC0350402.1"/>
    </source>
</evidence>
<dbReference type="EMBL" id="JBHLXJ010000013">
    <property type="protein sequence ID" value="MFC0350402.1"/>
    <property type="molecule type" value="Genomic_DNA"/>
</dbReference>
<dbReference type="Pfam" id="PF24406">
    <property type="entry name" value="nSTAND_NTPase4"/>
    <property type="match status" value="1"/>
</dbReference>
<dbReference type="PANTHER" id="PTHR31302">
    <property type="entry name" value="TRANSMEMBRANE PROTEIN WITH METALLOPHOSPHOESTERASE DOMAIN-RELATED"/>
    <property type="match status" value="1"/>
</dbReference>
<accession>A0ABV6IF00</accession>
<dbReference type="InterPro" id="IPR004843">
    <property type="entry name" value="Calcineurin-like_PHP"/>
</dbReference>
<gene>
    <name evidence="3" type="ORF">ACFFJH_11335</name>
</gene>
<dbReference type="InterPro" id="IPR057123">
    <property type="entry name" value="STAND_NTPase4_dom"/>
</dbReference>
<feature type="domain" description="STAND NTPase 4 small alpha/beta" evidence="2">
    <location>
        <begin position="634"/>
        <end position="688"/>
    </location>
</feature>
<reference evidence="3 4" key="1">
    <citation type="submission" date="2024-09" db="EMBL/GenBank/DDBJ databases">
        <authorList>
            <person name="Sun Q."/>
            <person name="Mori K."/>
        </authorList>
    </citation>
    <scope>NUCLEOTIDE SEQUENCE [LARGE SCALE GENOMIC DNA]</scope>
    <source>
        <strain evidence="3 4">CCM 8677</strain>
    </source>
</reference>
<keyword evidence="4" id="KW-1185">Reference proteome</keyword>
<feature type="domain" description="Calcineurin-like phosphoesterase" evidence="1">
    <location>
        <begin position="5"/>
        <end position="239"/>
    </location>
</feature>
<evidence type="ECO:0000259" key="2">
    <source>
        <dbReference type="Pfam" id="PF24406"/>
    </source>
</evidence>
<dbReference type="Gene3D" id="3.40.50.300">
    <property type="entry name" value="P-loop containing nucleotide triphosphate hydrolases"/>
    <property type="match status" value="1"/>
</dbReference>
<dbReference type="SUPFAM" id="SSF56300">
    <property type="entry name" value="Metallo-dependent phosphatases"/>
    <property type="match status" value="1"/>
</dbReference>